<dbReference type="CDD" id="cd01089">
    <property type="entry name" value="PA2G4-like"/>
    <property type="match status" value="1"/>
</dbReference>
<evidence type="ECO:0000313" key="5">
    <source>
        <dbReference type="Proteomes" id="UP001175227"/>
    </source>
</evidence>
<keyword evidence="5" id="KW-1185">Reference proteome</keyword>
<dbReference type="InterPro" id="IPR047113">
    <property type="entry name" value="PA2G4/ARX1"/>
</dbReference>
<sequence length="399" mass="43579">MAEEEKPAVAVDATKAAPSTAEADLTKYKTAADIVHQVMKKLIELSIEGAKIIDLCIEGDKLIEQGTGAVYNKAVKGVKVPKGLAFPTCISVNNCVAHFSPLASDPQSEQVLAKDDVVKIHVGAHIDGFASISAETIVVGASPKNPVTGRRADVIKAAWHAAEIAMRTVKVGNKNWAVTEAVASAASTWDCKPVEGMLSCEQKQNLIDGKKRIILNPSEAQKRDFEAVTFAEGEVYGIDILISSGEDGKARIEESRTTLFQRDSAITYQLKMKTSRAVFSEVQKKAGAFPFNVRVLEDEKRARMGLQEAVQHSLVKPYEVIYTPSTTFVAAFHFTIALLPAGPSLISHPPIWYKPELVKTEKELEDEELKALLARNLRENKKNKKKKAKAEEEAASKEE</sequence>
<comment type="caution">
    <text evidence="4">The sequence shown here is derived from an EMBL/GenBank/DDBJ whole genome shotgun (WGS) entry which is preliminary data.</text>
</comment>
<dbReference type="FunFam" id="1.10.10.10:FF:000029">
    <property type="entry name" value="Proliferation-associated 2G4, a"/>
    <property type="match status" value="1"/>
</dbReference>
<feature type="compositionally biased region" description="Basic and acidic residues" evidence="2">
    <location>
        <begin position="389"/>
        <end position="399"/>
    </location>
</feature>
<organism evidence="4 5">
    <name type="scientific">Armillaria novae-zelandiae</name>
    <dbReference type="NCBI Taxonomy" id="153914"/>
    <lineage>
        <taxon>Eukaryota</taxon>
        <taxon>Fungi</taxon>
        <taxon>Dikarya</taxon>
        <taxon>Basidiomycota</taxon>
        <taxon>Agaricomycotina</taxon>
        <taxon>Agaricomycetes</taxon>
        <taxon>Agaricomycetidae</taxon>
        <taxon>Agaricales</taxon>
        <taxon>Marasmiineae</taxon>
        <taxon>Physalacriaceae</taxon>
        <taxon>Armillaria</taxon>
    </lineage>
</organism>
<dbReference type="Proteomes" id="UP001175227">
    <property type="component" value="Unassembled WGS sequence"/>
</dbReference>
<gene>
    <name evidence="4" type="ORF">IW261DRAFT_1549687</name>
</gene>
<dbReference type="SUPFAM" id="SSF46785">
    <property type="entry name" value="Winged helix' DNA-binding domain"/>
    <property type="match status" value="1"/>
</dbReference>
<dbReference type="Gene3D" id="3.90.230.10">
    <property type="entry name" value="Creatinase/methionine aminopeptidase superfamily"/>
    <property type="match status" value="1"/>
</dbReference>
<evidence type="ECO:0000256" key="1">
    <source>
        <dbReference type="ARBA" id="ARBA00007319"/>
    </source>
</evidence>
<feature type="region of interest" description="Disordered" evidence="2">
    <location>
        <begin position="380"/>
        <end position="399"/>
    </location>
</feature>
<dbReference type="Gene3D" id="1.10.10.10">
    <property type="entry name" value="Winged helix-like DNA-binding domain superfamily/Winged helix DNA-binding domain"/>
    <property type="match status" value="1"/>
</dbReference>
<dbReference type="InterPro" id="IPR000994">
    <property type="entry name" value="Pept_M24"/>
</dbReference>
<feature type="domain" description="Peptidase M24" evidence="3">
    <location>
        <begin position="27"/>
        <end position="187"/>
    </location>
</feature>
<dbReference type="InterPro" id="IPR036388">
    <property type="entry name" value="WH-like_DNA-bd_sf"/>
</dbReference>
<dbReference type="Pfam" id="PF00557">
    <property type="entry name" value="Peptidase_M24"/>
    <property type="match status" value="1"/>
</dbReference>
<accession>A0AA39PL83</accession>
<dbReference type="SUPFAM" id="SSF55920">
    <property type="entry name" value="Creatinase/aminopeptidase"/>
    <property type="match status" value="1"/>
</dbReference>
<reference evidence="4" key="1">
    <citation type="submission" date="2023-06" db="EMBL/GenBank/DDBJ databases">
        <authorList>
            <consortium name="Lawrence Berkeley National Laboratory"/>
            <person name="Ahrendt S."/>
            <person name="Sahu N."/>
            <person name="Indic B."/>
            <person name="Wong-Bajracharya J."/>
            <person name="Merenyi Z."/>
            <person name="Ke H.-M."/>
            <person name="Monk M."/>
            <person name="Kocsube S."/>
            <person name="Drula E."/>
            <person name="Lipzen A."/>
            <person name="Balint B."/>
            <person name="Henrissat B."/>
            <person name="Andreopoulos B."/>
            <person name="Martin F.M."/>
            <person name="Harder C.B."/>
            <person name="Rigling D."/>
            <person name="Ford K.L."/>
            <person name="Foster G.D."/>
            <person name="Pangilinan J."/>
            <person name="Papanicolaou A."/>
            <person name="Barry K."/>
            <person name="LaButti K."/>
            <person name="Viragh M."/>
            <person name="Koriabine M."/>
            <person name="Yan M."/>
            <person name="Riley R."/>
            <person name="Champramary S."/>
            <person name="Plett K.L."/>
            <person name="Tsai I.J."/>
            <person name="Slot J."/>
            <person name="Sipos G."/>
            <person name="Plett J."/>
            <person name="Nagy L.G."/>
            <person name="Grigoriev I.V."/>
        </authorList>
    </citation>
    <scope>NUCLEOTIDE SEQUENCE</scope>
    <source>
        <strain evidence="4">ICMP 16352</strain>
    </source>
</reference>
<dbReference type="InterPro" id="IPR036005">
    <property type="entry name" value="Creatinase/aminopeptidase-like"/>
</dbReference>
<dbReference type="AlphaFoldDB" id="A0AA39PL83"/>
<dbReference type="PANTHER" id="PTHR10804">
    <property type="entry name" value="PROTEASE FAMILY M24 METHIONYL AMINOPEPTIDASE, AMINOPEPTIDASE P"/>
    <property type="match status" value="1"/>
</dbReference>
<evidence type="ECO:0000259" key="3">
    <source>
        <dbReference type="Pfam" id="PF00557"/>
    </source>
</evidence>
<protein>
    <submittedName>
        <fullName evidence="4">Proliferation-associated protein 1</fullName>
    </submittedName>
</protein>
<dbReference type="InterPro" id="IPR004545">
    <property type="entry name" value="PA2G4"/>
</dbReference>
<dbReference type="PANTHER" id="PTHR10804:SF11">
    <property type="entry name" value="PROLIFERATION-ASSOCIATED PROTEIN 2G4"/>
    <property type="match status" value="1"/>
</dbReference>
<dbReference type="NCBIfam" id="TIGR00495">
    <property type="entry name" value="crvDNA_42K"/>
    <property type="match status" value="1"/>
</dbReference>
<proteinExistence type="inferred from homology"/>
<dbReference type="InterPro" id="IPR036390">
    <property type="entry name" value="WH_DNA-bd_sf"/>
</dbReference>
<name>A0AA39PL83_9AGAR</name>
<comment type="similarity">
    <text evidence="1">Belongs to the peptidase M24 family.</text>
</comment>
<evidence type="ECO:0000256" key="2">
    <source>
        <dbReference type="SAM" id="MobiDB-lite"/>
    </source>
</evidence>
<evidence type="ECO:0000313" key="4">
    <source>
        <dbReference type="EMBL" id="KAK0485258.1"/>
    </source>
</evidence>
<dbReference type="EMBL" id="JAUEPR010000005">
    <property type="protein sequence ID" value="KAK0485258.1"/>
    <property type="molecule type" value="Genomic_DNA"/>
</dbReference>